<feature type="compositionally biased region" description="Basic and acidic residues" evidence="1">
    <location>
        <begin position="1"/>
        <end position="21"/>
    </location>
</feature>
<reference evidence="2" key="1">
    <citation type="journal article" date="2023" name="G3 (Bethesda)">
        <title>A reference genome for the long-term kleptoplast-retaining sea slug Elysia crispata morphotype clarki.</title>
        <authorList>
            <person name="Eastman K.E."/>
            <person name="Pendleton A.L."/>
            <person name="Shaikh M.A."/>
            <person name="Suttiyut T."/>
            <person name="Ogas R."/>
            <person name="Tomko P."/>
            <person name="Gavelis G."/>
            <person name="Widhalm J.R."/>
            <person name="Wisecaver J.H."/>
        </authorList>
    </citation>
    <scope>NUCLEOTIDE SEQUENCE</scope>
    <source>
        <strain evidence="2">ECLA1</strain>
    </source>
</reference>
<organism evidence="2 3">
    <name type="scientific">Elysia crispata</name>
    <name type="common">lettuce slug</name>
    <dbReference type="NCBI Taxonomy" id="231223"/>
    <lineage>
        <taxon>Eukaryota</taxon>
        <taxon>Metazoa</taxon>
        <taxon>Spiralia</taxon>
        <taxon>Lophotrochozoa</taxon>
        <taxon>Mollusca</taxon>
        <taxon>Gastropoda</taxon>
        <taxon>Heterobranchia</taxon>
        <taxon>Euthyneura</taxon>
        <taxon>Panpulmonata</taxon>
        <taxon>Sacoglossa</taxon>
        <taxon>Placobranchoidea</taxon>
        <taxon>Plakobranchidae</taxon>
        <taxon>Elysia</taxon>
    </lineage>
</organism>
<dbReference type="AlphaFoldDB" id="A0AAE1CST4"/>
<dbReference type="EMBL" id="JAWDGP010006910">
    <property type="protein sequence ID" value="KAK3733144.1"/>
    <property type="molecule type" value="Genomic_DNA"/>
</dbReference>
<comment type="caution">
    <text evidence="2">The sequence shown here is derived from an EMBL/GenBank/DDBJ whole genome shotgun (WGS) entry which is preliminary data.</text>
</comment>
<feature type="region of interest" description="Disordered" evidence="1">
    <location>
        <begin position="1"/>
        <end position="24"/>
    </location>
</feature>
<evidence type="ECO:0000256" key="1">
    <source>
        <dbReference type="SAM" id="MobiDB-lite"/>
    </source>
</evidence>
<evidence type="ECO:0000313" key="3">
    <source>
        <dbReference type="Proteomes" id="UP001283361"/>
    </source>
</evidence>
<evidence type="ECO:0000313" key="2">
    <source>
        <dbReference type="EMBL" id="KAK3733144.1"/>
    </source>
</evidence>
<gene>
    <name evidence="2" type="ORF">RRG08_046068</name>
</gene>
<accession>A0AAE1CST4</accession>
<name>A0AAE1CST4_9GAST</name>
<sequence length="82" mass="9309">MTTESKRDSELKLSGRRDFHGGSEANVSHSLYDILRLQFRYSVINTERLPVLERFLGALSNIYLEQQHVGDSIAVWTTRAAG</sequence>
<dbReference type="Proteomes" id="UP001283361">
    <property type="component" value="Unassembled WGS sequence"/>
</dbReference>
<proteinExistence type="predicted"/>
<protein>
    <submittedName>
        <fullName evidence="2">Uncharacterized protein</fullName>
    </submittedName>
</protein>
<keyword evidence="3" id="KW-1185">Reference proteome</keyword>